<dbReference type="Pfam" id="PF09989">
    <property type="entry name" value="DUF2229"/>
    <property type="match status" value="1"/>
</dbReference>
<comment type="caution">
    <text evidence="2">The sequence shown here is derived from an EMBL/GenBank/DDBJ whole genome shotgun (WGS) entry which is preliminary data.</text>
</comment>
<name>A0A2H0UVM7_9BACT</name>
<reference evidence="3" key="1">
    <citation type="submission" date="2017-09" db="EMBL/GenBank/DDBJ databases">
        <title>Depth-based differentiation of microbial function through sediment-hosted aquifers and enrichment of novel symbionts in the deep terrestrial subsurface.</title>
        <authorList>
            <person name="Probst A.J."/>
            <person name="Ladd B."/>
            <person name="Jarett J.K."/>
            <person name="Geller-Mcgrath D.E."/>
            <person name="Sieber C.M.K."/>
            <person name="Emerson J.B."/>
            <person name="Anantharaman K."/>
            <person name="Thomas B.C."/>
            <person name="Malmstrom R."/>
            <person name="Stieglmeier M."/>
            <person name="Klingl A."/>
            <person name="Woyke T."/>
            <person name="Ryan C.M."/>
            <person name="Banfield J.F."/>
        </authorList>
    </citation>
    <scope>NUCLEOTIDE SEQUENCE [LARGE SCALE GENOMIC DNA]</scope>
</reference>
<dbReference type="EMBL" id="PFAU01000041">
    <property type="protein sequence ID" value="PIR90906.1"/>
    <property type="molecule type" value="Genomic_DNA"/>
</dbReference>
<dbReference type="InterPro" id="IPR010327">
    <property type="entry name" value="FldB/FldC_alpha/beta"/>
</dbReference>
<accession>A0A2H0UVM7</accession>
<dbReference type="PANTHER" id="PTHR32329">
    <property type="entry name" value="BIFUNCTIONAL PROTEIN [INCLUDES 2-HYDROXYACYL-COA DEHYDRATASE (N-TER) AND ITS ACTIVATOR DOMAIN (C_TERM)-RELATED"/>
    <property type="match status" value="1"/>
</dbReference>
<dbReference type="AlphaFoldDB" id="A0A2H0UVM7"/>
<dbReference type="Pfam" id="PF06050">
    <property type="entry name" value="HGD-D"/>
    <property type="match status" value="1"/>
</dbReference>
<gene>
    <name evidence="2" type="ORF">COU02_01730</name>
</gene>
<dbReference type="Proteomes" id="UP000230882">
    <property type="component" value="Unassembled WGS sequence"/>
</dbReference>
<feature type="domain" description="DUF2229" evidence="1">
    <location>
        <begin position="10"/>
        <end position="76"/>
    </location>
</feature>
<organism evidence="2 3">
    <name type="scientific">bacterium (Candidatus Gribaldobacteria) CG10_big_fil_rev_8_21_14_0_10_37_46</name>
    <dbReference type="NCBI Taxonomy" id="2014276"/>
    <lineage>
        <taxon>Bacteria</taxon>
        <taxon>Candidatus Gribaldobacteria</taxon>
    </lineage>
</organism>
<protein>
    <recommendedName>
        <fullName evidence="1">DUF2229 domain-containing protein</fullName>
    </recommendedName>
</protein>
<dbReference type="InterPro" id="IPR051805">
    <property type="entry name" value="Dehydratase_Activator_Redct"/>
</dbReference>
<dbReference type="InterPro" id="IPR018709">
    <property type="entry name" value="CoA_activase_DUF2229"/>
</dbReference>
<evidence type="ECO:0000313" key="3">
    <source>
        <dbReference type="Proteomes" id="UP000230882"/>
    </source>
</evidence>
<evidence type="ECO:0000313" key="2">
    <source>
        <dbReference type="EMBL" id="PIR90906.1"/>
    </source>
</evidence>
<proteinExistence type="predicted"/>
<dbReference type="Gene3D" id="3.40.50.11900">
    <property type="match status" value="1"/>
</dbReference>
<evidence type="ECO:0000259" key="1">
    <source>
        <dbReference type="Pfam" id="PF09989"/>
    </source>
</evidence>
<sequence length="355" mass="40815">MKPVITFANFGNYSDIFKTLFEELGIEVLPPEKTNPEAISQGAKIAPEMYCLPLKVNLGNYLSAIKNGANTIFMPTASGGSCRLRYYGVTQEKVLKEAGYNVNFIIFDQKLSDIYSKIKEISGASLFQILKVFYYFWRKLSLIEILEKRAQYLRPREIEKGRTDRLFIESISKIGSLKKEKDFPKLKKEILEKFSQIQIKEKKSLPRIGLIGEIYTVCDPAINFEVERKLGQGGIEVGREMNLSYHLKKKIFFKDFFIQKKIKSYLGSTVGGHGRDAIYEMLKYIKEDFDGIIHLLPFQCMPEITVRPILEKIHQESGIPFLSLSFDEQTAEAGIDTRLEAFIDVVRNYHEGKKR</sequence>
<dbReference type="PANTHER" id="PTHR32329:SF2">
    <property type="entry name" value="BIFUNCTIONAL PROTEIN [INCLUDES 2-HYDROXYACYL-COA DEHYDRATASE (N-TER) AND ITS ACTIVATOR DOMAIN (C_TERM)"/>
    <property type="match status" value="1"/>
</dbReference>